<dbReference type="InterPro" id="IPR001789">
    <property type="entry name" value="Sig_transdc_resp-reg_receiver"/>
</dbReference>
<evidence type="ECO:0000256" key="5">
    <source>
        <dbReference type="ARBA" id="ARBA00022553"/>
    </source>
</evidence>
<evidence type="ECO:0000313" key="17">
    <source>
        <dbReference type="EMBL" id="CAH0990547.1"/>
    </source>
</evidence>
<proteinExistence type="predicted"/>
<accession>A0ABM9AC44</accession>
<reference evidence="17" key="1">
    <citation type="submission" date="2021-12" db="EMBL/GenBank/DDBJ databases">
        <authorList>
            <person name="Rodrigo-Torres L."/>
            <person name="Arahal R. D."/>
            <person name="Lucena T."/>
        </authorList>
    </citation>
    <scope>NUCLEOTIDE SEQUENCE</scope>
    <source>
        <strain evidence="17">CECT 8267</strain>
    </source>
</reference>
<keyword evidence="3" id="KW-0813">Transport</keyword>
<dbReference type="InterPro" id="IPR011879">
    <property type="entry name" value="Sig_transdc_resp-reg_PhoB"/>
</dbReference>
<dbReference type="SUPFAM" id="SSF46894">
    <property type="entry name" value="C-terminal effector domain of the bipartite response regulators"/>
    <property type="match status" value="1"/>
</dbReference>
<keyword evidence="18" id="KW-1185">Reference proteome</keyword>
<keyword evidence="5 13" id="KW-0597">Phosphoprotein</keyword>
<keyword evidence="4" id="KW-0963">Cytoplasm</keyword>
<dbReference type="Gene3D" id="6.10.250.690">
    <property type="match status" value="1"/>
</dbReference>
<dbReference type="InterPro" id="IPR016032">
    <property type="entry name" value="Sig_transdc_resp-reg_C-effctor"/>
</dbReference>
<comment type="caution">
    <text evidence="17">The sequence shown here is derived from an EMBL/GenBank/DDBJ whole genome shotgun (WGS) entry which is preliminary data.</text>
</comment>
<dbReference type="InterPro" id="IPR011006">
    <property type="entry name" value="CheY-like_superfamily"/>
</dbReference>
<evidence type="ECO:0000256" key="7">
    <source>
        <dbReference type="ARBA" id="ARBA00023012"/>
    </source>
</evidence>
<dbReference type="Pfam" id="PF00072">
    <property type="entry name" value="Response_reg"/>
    <property type="match status" value="1"/>
</dbReference>
<evidence type="ECO:0000256" key="13">
    <source>
        <dbReference type="PROSITE-ProRule" id="PRU00169"/>
    </source>
</evidence>
<keyword evidence="8" id="KW-0805">Transcription regulation</keyword>
<dbReference type="SMART" id="SM00862">
    <property type="entry name" value="Trans_reg_C"/>
    <property type="match status" value="1"/>
</dbReference>
<dbReference type="InterPro" id="IPR036388">
    <property type="entry name" value="WH-like_DNA-bd_sf"/>
</dbReference>
<dbReference type="PROSITE" id="PS50110">
    <property type="entry name" value="RESPONSE_REGULATORY"/>
    <property type="match status" value="1"/>
</dbReference>
<dbReference type="RefSeq" id="WP_237443229.1">
    <property type="nucleotide sequence ID" value="NZ_CAKLPX010000001.1"/>
</dbReference>
<evidence type="ECO:0000256" key="10">
    <source>
        <dbReference type="ARBA" id="ARBA00023159"/>
    </source>
</evidence>
<comment type="subcellular location">
    <subcellularLocation>
        <location evidence="1">Cytoplasm</location>
    </subcellularLocation>
</comment>
<organism evidence="17 18">
    <name type="scientific">Sinobacterium norvegicum</name>
    <dbReference type="NCBI Taxonomy" id="1641715"/>
    <lineage>
        <taxon>Bacteria</taxon>
        <taxon>Pseudomonadati</taxon>
        <taxon>Pseudomonadota</taxon>
        <taxon>Gammaproteobacteria</taxon>
        <taxon>Cellvibrionales</taxon>
        <taxon>Spongiibacteraceae</taxon>
        <taxon>Sinobacterium</taxon>
    </lineage>
</organism>
<dbReference type="Gene3D" id="1.10.10.10">
    <property type="entry name" value="Winged helix-like DNA-binding domain superfamily/Winged helix DNA-binding domain"/>
    <property type="match status" value="1"/>
</dbReference>
<dbReference type="Proteomes" id="UP000838100">
    <property type="component" value="Unassembled WGS sequence"/>
</dbReference>
<dbReference type="EMBL" id="CAKLPX010000001">
    <property type="protein sequence ID" value="CAH0990547.1"/>
    <property type="molecule type" value="Genomic_DNA"/>
</dbReference>
<evidence type="ECO:0000256" key="14">
    <source>
        <dbReference type="PROSITE-ProRule" id="PRU01091"/>
    </source>
</evidence>
<evidence type="ECO:0000256" key="11">
    <source>
        <dbReference type="ARBA" id="ARBA00023163"/>
    </source>
</evidence>
<keyword evidence="11" id="KW-0804">Transcription</keyword>
<evidence type="ECO:0000256" key="1">
    <source>
        <dbReference type="ARBA" id="ARBA00004496"/>
    </source>
</evidence>
<dbReference type="Gene3D" id="3.40.50.2300">
    <property type="match status" value="1"/>
</dbReference>
<dbReference type="PANTHER" id="PTHR48111:SF40">
    <property type="entry name" value="PHOSPHATE REGULON TRANSCRIPTIONAL REGULATORY PROTEIN PHOB"/>
    <property type="match status" value="1"/>
</dbReference>
<comment type="function">
    <text evidence="12">This protein is a positive regulator for the phosphate regulon. Transcription of this operon is positively regulated by PhoB and PhoR when phosphate is limited.</text>
</comment>
<name>A0ABM9AC44_9GAMM</name>
<keyword evidence="7" id="KW-0902">Two-component regulatory system</keyword>
<dbReference type="SUPFAM" id="SSF52172">
    <property type="entry name" value="CheY-like"/>
    <property type="match status" value="1"/>
</dbReference>
<dbReference type="PANTHER" id="PTHR48111">
    <property type="entry name" value="REGULATOR OF RPOS"/>
    <property type="match status" value="1"/>
</dbReference>
<evidence type="ECO:0000256" key="8">
    <source>
        <dbReference type="ARBA" id="ARBA00023015"/>
    </source>
</evidence>
<keyword evidence="9 14" id="KW-0238">DNA-binding</keyword>
<dbReference type="SMART" id="SM00448">
    <property type="entry name" value="REC"/>
    <property type="match status" value="1"/>
</dbReference>
<feature type="modified residue" description="4-aspartylphosphate" evidence="13">
    <location>
        <position position="54"/>
    </location>
</feature>
<keyword evidence="6" id="KW-0592">Phosphate transport</keyword>
<dbReference type="Pfam" id="PF00486">
    <property type="entry name" value="Trans_reg_C"/>
    <property type="match status" value="1"/>
</dbReference>
<evidence type="ECO:0000313" key="18">
    <source>
        <dbReference type="Proteomes" id="UP000838100"/>
    </source>
</evidence>
<sequence>MTSAKILIVDDEAAIREMLRMNLELSGFDCVEAADAIEAHGLIVDELPQLVLLDWMLPGTSGIELVRRLKKDEATKDVPVIMLTAKADEGNKIQGLEGGVDDYITKPFSPRELIARVNAVLRRSAGVAQSDKISVGELVMEPDSHRVTLANSSINLGPTEYRLLNFFMTHQERVYSRAQLLDRVWGGNVYVEERTVDVHIRRLRKALLLDDGRDFGQYIQTVRGAGYRFSEQGVVVESVQ</sequence>
<dbReference type="CDD" id="cd17618">
    <property type="entry name" value="REC_OmpR_PhoB"/>
    <property type="match status" value="1"/>
</dbReference>
<evidence type="ECO:0000256" key="12">
    <source>
        <dbReference type="ARBA" id="ARBA00024735"/>
    </source>
</evidence>
<dbReference type="CDD" id="cd00383">
    <property type="entry name" value="trans_reg_C"/>
    <property type="match status" value="1"/>
</dbReference>
<feature type="domain" description="Response regulatory" evidence="15">
    <location>
        <begin position="5"/>
        <end position="121"/>
    </location>
</feature>
<keyword evidence="10" id="KW-0010">Activator</keyword>
<dbReference type="InterPro" id="IPR001867">
    <property type="entry name" value="OmpR/PhoB-type_DNA-bd"/>
</dbReference>
<dbReference type="PROSITE" id="PS51755">
    <property type="entry name" value="OMPR_PHOB"/>
    <property type="match status" value="1"/>
</dbReference>
<protein>
    <recommendedName>
        <fullName evidence="2">Phosphate regulon transcriptional regulatory protein PhoB</fullName>
    </recommendedName>
</protein>
<feature type="domain" description="OmpR/PhoB-type" evidence="16">
    <location>
        <begin position="130"/>
        <end position="231"/>
    </location>
</feature>
<evidence type="ECO:0000256" key="6">
    <source>
        <dbReference type="ARBA" id="ARBA00022592"/>
    </source>
</evidence>
<evidence type="ECO:0000256" key="2">
    <source>
        <dbReference type="ARBA" id="ARBA00013332"/>
    </source>
</evidence>
<evidence type="ECO:0000256" key="4">
    <source>
        <dbReference type="ARBA" id="ARBA00022490"/>
    </source>
</evidence>
<evidence type="ECO:0000256" key="9">
    <source>
        <dbReference type="ARBA" id="ARBA00023125"/>
    </source>
</evidence>
<dbReference type="NCBIfam" id="TIGR02154">
    <property type="entry name" value="PhoB"/>
    <property type="match status" value="1"/>
</dbReference>
<evidence type="ECO:0000256" key="3">
    <source>
        <dbReference type="ARBA" id="ARBA00022448"/>
    </source>
</evidence>
<gene>
    <name evidence="17" type="primary">phoB</name>
    <name evidence="17" type="ORF">SIN8267_00640</name>
</gene>
<dbReference type="InterPro" id="IPR039420">
    <property type="entry name" value="WalR-like"/>
</dbReference>
<evidence type="ECO:0000259" key="16">
    <source>
        <dbReference type="PROSITE" id="PS51755"/>
    </source>
</evidence>
<feature type="DNA-binding region" description="OmpR/PhoB-type" evidence="14">
    <location>
        <begin position="130"/>
        <end position="231"/>
    </location>
</feature>
<evidence type="ECO:0000259" key="15">
    <source>
        <dbReference type="PROSITE" id="PS50110"/>
    </source>
</evidence>